<dbReference type="PANTHER" id="PTHR10138">
    <property type="entry name" value="TRYPTOPHAN 2,3-DIOXYGENASE"/>
    <property type="match status" value="1"/>
</dbReference>
<keyword evidence="1" id="KW-0560">Oxidoreductase</keyword>
<comment type="caution">
    <text evidence="1">The sequence shown here is derived from an EMBL/GenBank/DDBJ whole genome shotgun (WGS) entry which is preliminary data.</text>
</comment>
<gene>
    <name evidence="1" type="ORF">EV385_0405</name>
</gene>
<dbReference type="RefSeq" id="WP_130507895.1">
    <property type="nucleotide sequence ID" value="NZ_SHKY01000001.1"/>
</dbReference>
<dbReference type="Proteomes" id="UP000292564">
    <property type="component" value="Unassembled WGS sequence"/>
</dbReference>
<keyword evidence="2" id="KW-1185">Reference proteome</keyword>
<dbReference type="OrthoDB" id="9776847at2"/>
<proteinExistence type="predicted"/>
<dbReference type="EMBL" id="SHKY01000001">
    <property type="protein sequence ID" value="RZU48687.1"/>
    <property type="molecule type" value="Genomic_DNA"/>
</dbReference>
<name>A0A4Q7ZDC3_9ACTN</name>
<dbReference type="PANTHER" id="PTHR10138:SF0">
    <property type="entry name" value="TRYPTOPHAN 2,3-DIOXYGENASE"/>
    <property type="match status" value="1"/>
</dbReference>
<keyword evidence="1" id="KW-0223">Dioxygenase</keyword>
<dbReference type="Gene3D" id="1.20.58.480">
    <property type="match status" value="1"/>
</dbReference>
<dbReference type="Pfam" id="PF03301">
    <property type="entry name" value="Trp_dioxygenase"/>
    <property type="match status" value="2"/>
</dbReference>
<sequence length="265" mass="29816">MTSPPEVRRRPAPQAPGGFTYGDYLLLPQLLDAQRPLAVPPVHEELLFIVTHQAYELWFRLLLHELTAARDAMLAGEAERPWALLTRCHAVERLMLAQMDVLDTLSPAAFAQLRPALGETSGFQSVQYREIEFLSGWPDRRYLSAGLPVQERARLQRRLDEPTLWDGFLAALTAAGHDVSDPERRAGVLVGLARAASDRAGLWRLAEALLDHDQSWSLWRGRHALLVERQIGVKVGTAGSTGASYLRSRGDRHFYPDLWEVRSRL</sequence>
<dbReference type="GO" id="GO:0004833">
    <property type="term" value="F:L-tryptophan 2,3-dioxygenase activity"/>
    <property type="evidence" value="ECO:0007669"/>
    <property type="project" value="InterPro"/>
</dbReference>
<dbReference type="GO" id="GO:0020037">
    <property type="term" value="F:heme binding"/>
    <property type="evidence" value="ECO:0007669"/>
    <property type="project" value="InterPro"/>
</dbReference>
<accession>A0A4Q7ZDC3</accession>
<dbReference type="GO" id="GO:0019442">
    <property type="term" value="P:L-tryptophan catabolic process to acetyl-CoA"/>
    <property type="evidence" value="ECO:0007669"/>
    <property type="project" value="TreeGrafter"/>
</dbReference>
<dbReference type="SUPFAM" id="SSF140959">
    <property type="entry name" value="Indolic compounds 2,3-dioxygenase-like"/>
    <property type="match status" value="1"/>
</dbReference>
<evidence type="ECO:0000313" key="1">
    <source>
        <dbReference type="EMBL" id="RZU48687.1"/>
    </source>
</evidence>
<organism evidence="1 2">
    <name type="scientific">Krasilnikovia cinnamomea</name>
    <dbReference type="NCBI Taxonomy" id="349313"/>
    <lineage>
        <taxon>Bacteria</taxon>
        <taxon>Bacillati</taxon>
        <taxon>Actinomycetota</taxon>
        <taxon>Actinomycetes</taxon>
        <taxon>Micromonosporales</taxon>
        <taxon>Micromonosporaceae</taxon>
        <taxon>Krasilnikovia</taxon>
    </lineage>
</organism>
<dbReference type="GO" id="GO:0046872">
    <property type="term" value="F:metal ion binding"/>
    <property type="evidence" value="ECO:0007669"/>
    <property type="project" value="InterPro"/>
</dbReference>
<reference evidence="1 2" key="1">
    <citation type="submission" date="2019-02" db="EMBL/GenBank/DDBJ databases">
        <title>Sequencing the genomes of 1000 actinobacteria strains.</title>
        <authorList>
            <person name="Klenk H.-P."/>
        </authorList>
    </citation>
    <scope>NUCLEOTIDE SEQUENCE [LARGE SCALE GENOMIC DNA]</scope>
    <source>
        <strain evidence="1 2">DSM 45162</strain>
    </source>
</reference>
<dbReference type="AlphaFoldDB" id="A0A4Q7ZDC3"/>
<protein>
    <submittedName>
        <fullName evidence="1">Tryptophan 2,3-dioxygenase</fullName>
    </submittedName>
</protein>
<dbReference type="GO" id="GO:0019441">
    <property type="term" value="P:L-tryptophan catabolic process to kynurenine"/>
    <property type="evidence" value="ECO:0007669"/>
    <property type="project" value="InterPro"/>
</dbReference>
<evidence type="ECO:0000313" key="2">
    <source>
        <dbReference type="Proteomes" id="UP000292564"/>
    </source>
</evidence>
<dbReference type="InterPro" id="IPR037217">
    <property type="entry name" value="Trp/Indoleamine_2_3_dOase-like"/>
</dbReference>
<dbReference type="InterPro" id="IPR004981">
    <property type="entry name" value="Trp_2_3_dOase"/>
</dbReference>